<protein>
    <submittedName>
        <fullName evidence="1">2,3-bisphosphoglycerate-dependent phosphoglycerate mutase</fullName>
    </submittedName>
</protein>
<dbReference type="SUPFAM" id="SSF53254">
    <property type="entry name" value="Phosphoglycerate mutase-like"/>
    <property type="match status" value="1"/>
</dbReference>
<dbReference type="CDD" id="cd07067">
    <property type="entry name" value="HP_PGM_like"/>
    <property type="match status" value="1"/>
</dbReference>
<dbReference type="RefSeq" id="WP_353566358.1">
    <property type="nucleotide sequence ID" value="NZ_BAABRI010000007.1"/>
</dbReference>
<name>A0ABP9USA0_9BACT</name>
<dbReference type="SMART" id="SM00855">
    <property type="entry name" value="PGAM"/>
    <property type="match status" value="1"/>
</dbReference>
<sequence>MELILLRHGKAEDHRPGGDFDRRLEEKGIRQARRAAKLLAGVDRLPEVVLSSPRIRAKETAEHFCDEAGLPEPMFQPWLDCGMDPETALRELRGFSEFGRVMIVGHEPDFSGLAEWLLGAPAGSVEVKKGSLVGLEVVPQGRRARLLFSIPPKMIG</sequence>
<dbReference type="Proteomes" id="UP001476282">
    <property type="component" value="Unassembled WGS sequence"/>
</dbReference>
<proteinExistence type="predicted"/>
<reference evidence="1 2" key="1">
    <citation type="submission" date="2024-02" db="EMBL/GenBank/DDBJ databases">
        <title>Haloferula sargassicola NBRC 104335.</title>
        <authorList>
            <person name="Ichikawa N."/>
            <person name="Katano-Makiyama Y."/>
            <person name="Hidaka K."/>
        </authorList>
    </citation>
    <scope>NUCLEOTIDE SEQUENCE [LARGE SCALE GENOMIC DNA]</scope>
    <source>
        <strain evidence="1 2">NBRC 104335</strain>
    </source>
</reference>
<dbReference type="EMBL" id="BAABRI010000007">
    <property type="protein sequence ID" value="GAA5482209.1"/>
    <property type="molecule type" value="Genomic_DNA"/>
</dbReference>
<dbReference type="Pfam" id="PF00300">
    <property type="entry name" value="His_Phos_1"/>
    <property type="match status" value="1"/>
</dbReference>
<gene>
    <name evidence="1" type="primary">gpmA</name>
    <name evidence="1" type="ORF">Hsar01_01426</name>
</gene>
<dbReference type="Gene3D" id="3.40.50.1240">
    <property type="entry name" value="Phosphoglycerate mutase-like"/>
    <property type="match status" value="1"/>
</dbReference>
<evidence type="ECO:0000313" key="2">
    <source>
        <dbReference type="Proteomes" id="UP001476282"/>
    </source>
</evidence>
<dbReference type="InterPro" id="IPR013078">
    <property type="entry name" value="His_Pase_superF_clade-1"/>
</dbReference>
<dbReference type="InterPro" id="IPR029033">
    <property type="entry name" value="His_PPase_superfam"/>
</dbReference>
<accession>A0ABP9USA0</accession>
<keyword evidence="2" id="KW-1185">Reference proteome</keyword>
<comment type="caution">
    <text evidence="1">The sequence shown here is derived from an EMBL/GenBank/DDBJ whole genome shotgun (WGS) entry which is preliminary data.</text>
</comment>
<evidence type="ECO:0000313" key="1">
    <source>
        <dbReference type="EMBL" id="GAA5482209.1"/>
    </source>
</evidence>
<organism evidence="1 2">
    <name type="scientific">Haloferula sargassicola</name>
    <dbReference type="NCBI Taxonomy" id="490096"/>
    <lineage>
        <taxon>Bacteria</taxon>
        <taxon>Pseudomonadati</taxon>
        <taxon>Verrucomicrobiota</taxon>
        <taxon>Verrucomicrobiia</taxon>
        <taxon>Verrucomicrobiales</taxon>
        <taxon>Verrucomicrobiaceae</taxon>
        <taxon>Haloferula</taxon>
    </lineage>
</organism>